<accession>A0A7W0CTB1</accession>
<dbReference type="Proteomes" id="UP000530928">
    <property type="component" value="Unassembled WGS sequence"/>
</dbReference>
<protein>
    <submittedName>
        <fullName evidence="2">Uncharacterized protein</fullName>
    </submittedName>
</protein>
<dbReference type="AlphaFoldDB" id="A0A7W0CTB1"/>
<keyword evidence="3" id="KW-1185">Reference proteome</keyword>
<evidence type="ECO:0000256" key="1">
    <source>
        <dbReference type="SAM" id="MobiDB-lite"/>
    </source>
</evidence>
<reference evidence="2 3" key="1">
    <citation type="submission" date="2020-07" db="EMBL/GenBank/DDBJ databases">
        <title>Genomic Encyclopedia of Type Strains, Phase IV (KMG-IV): sequencing the most valuable type-strain genomes for metagenomic binning, comparative biology and taxonomic classification.</title>
        <authorList>
            <person name="Goeker M."/>
        </authorList>
    </citation>
    <scope>NUCLEOTIDE SEQUENCE [LARGE SCALE GENOMIC DNA]</scope>
    <source>
        <strain evidence="2 3">DSM 45533</strain>
    </source>
</reference>
<name>A0A7W0CTB1_9ACTN</name>
<feature type="compositionally biased region" description="Basic and acidic residues" evidence="1">
    <location>
        <begin position="1"/>
        <end position="10"/>
    </location>
</feature>
<proteinExistence type="predicted"/>
<evidence type="ECO:0000313" key="3">
    <source>
        <dbReference type="Proteomes" id="UP000530928"/>
    </source>
</evidence>
<evidence type="ECO:0000313" key="2">
    <source>
        <dbReference type="EMBL" id="MBA2896789.1"/>
    </source>
</evidence>
<comment type="caution">
    <text evidence="2">The sequence shown here is derived from an EMBL/GenBank/DDBJ whole genome shotgun (WGS) entry which is preliminary data.</text>
</comment>
<organism evidence="2 3">
    <name type="scientific">Nonomuraea soli</name>
    <dbReference type="NCBI Taxonomy" id="1032476"/>
    <lineage>
        <taxon>Bacteria</taxon>
        <taxon>Bacillati</taxon>
        <taxon>Actinomycetota</taxon>
        <taxon>Actinomycetes</taxon>
        <taxon>Streptosporangiales</taxon>
        <taxon>Streptosporangiaceae</taxon>
        <taxon>Nonomuraea</taxon>
    </lineage>
</organism>
<feature type="compositionally biased region" description="Basic and acidic residues" evidence="1">
    <location>
        <begin position="18"/>
        <end position="32"/>
    </location>
</feature>
<gene>
    <name evidence="2" type="ORF">HNR30_008180</name>
</gene>
<sequence length="174" mass="19505">MTSDKSREIQEWALRNIDPAREPGRPGPPLDERMAELPPAWHGVGFARDHLVRITNPFQEPASTPAMPPGLAAAVPDCVVIRTLRATGPVNLWADWQQDPWQLRRSAWPESEELEFVTTTGIMRPLGAEFELNLTFQGAGRYALRVYGRQRPRTDQEGYFLHIRPITLGAAALG</sequence>
<dbReference type="EMBL" id="JACDUR010000009">
    <property type="protein sequence ID" value="MBA2896789.1"/>
    <property type="molecule type" value="Genomic_DNA"/>
</dbReference>
<feature type="region of interest" description="Disordered" evidence="1">
    <location>
        <begin position="1"/>
        <end position="32"/>
    </location>
</feature>
<dbReference type="RefSeq" id="WP_181615489.1">
    <property type="nucleotide sequence ID" value="NZ_BAABAM010000008.1"/>
</dbReference>